<evidence type="ECO:0000256" key="2">
    <source>
        <dbReference type="SAM" id="Phobius"/>
    </source>
</evidence>
<evidence type="ECO:0000313" key="4">
    <source>
        <dbReference type="Proteomes" id="UP001362899"/>
    </source>
</evidence>
<protein>
    <submittedName>
        <fullName evidence="3">Uncharacterized protein</fullName>
    </submittedName>
</protein>
<dbReference type="EMBL" id="BTGC01000008">
    <property type="protein sequence ID" value="GMM53180.1"/>
    <property type="molecule type" value="Genomic_DNA"/>
</dbReference>
<proteinExistence type="predicted"/>
<keyword evidence="2" id="KW-0812">Transmembrane</keyword>
<comment type="caution">
    <text evidence="3">The sequence shown here is derived from an EMBL/GenBank/DDBJ whole genome shotgun (WGS) entry which is preliminary data.</text>
</comment>
<reference evidence="3 4" key="1">
    <citation type="journal article" date="2023" name="Elife">
        <title>Identification of key yeast species and microbe-microbe interactions impacting larval growth of Drosophila in the wild.</title>
        <authorList>
            <person name="Mure A."/>
            <person name="Sugiura Y."/>
            <person name="Maeda R."/>
            <person name="Honda K."/>
            <person name="Sakurai N."/>
            <person name="Takahashi Y."/>
            <person name="Watada M."/>
            <person name="Katoh T."/>
            <person name="Gotoh A."/>
            <person name="Gotoh Y."/>
            <person name="Taniguchi I."/>
            <person name="Nakamura K."/>
            <person name="Hayashi T."/>
            <person name="Katayama T."/>
            <person name="Uemura T."/>
            <person name="Hattori Y."/>
        </authorList>
    </citation>
    <scope>NUCLEOTIDE SEQUENCE [LARGE SCALE GENOMIC DNA]</scope>
    <source>
        <strain evidence="3 4">SB-73</strain>
    </source>
</reference>
<evidence type="ECO:0000313" key="3">
    <source>
        <dbReference type="EMBL" id="GMM53180.1"/>
    </source>
</evidence>
<keyword evidence="2" id="KW-0472">Membrane</keyword>
<accession>A0AAV5RP35</accession>
<dbReference type="AlphaFoldDB" id="A0AAV5RP35"/>
<feature type="compositionally biased region" description="Polar residues" evidence="1">
    <location>
        <begin position="237"/>
        <end position="251"/>
    </location>
</feature>
<feature type="transmembrane region" description="Helical" evidence="2">
    <location>
        <begin position="6"/>
        <end position="29"/>
    </location>
</feature>
<evidence type="ECO:0000256" key="1">
    <source>
        <dbReference type="SAM" id="MobiDB-lite"/>
    </source>
</evidence>
<gene>
    <name evidence="3" type="ORF">DASB73_041430</name>
</gene>
<dbReference type="Proteomes" id="UP001362899">
    <property type="component" value="Unassembled WGS sequence"/>
</dbReference>
<feature type="compositionally biased region" description="Low complexity" evidence="1">
    <location>
        <begin position="252"/>
        <end position="266"/>
    </location>
</feature>
<feature type="region of interest" description="Disordered" evidence="1">
    <location>
        <begin position="222"/>
        <end position="286"/>
    </location>
</feature>
<keyword evidence="4" id="KW-1185">Reference proteome</keyword>
<name>A0AAV5RP35_STABA</name>
<sequence length="286" mass="30619">MGTSVDVAVGVGIGVGLPVVLTVVVLVWFTVTHNRKMKEEDEKHKDIDINNDDDLFLPQYTTQLADKADSNTYLPPSIHANTQSLYHTPTLGSQGRRESLGSLGSAAFSGYSGPLGPNGAPGPMGSQVSLNSQTSYAPHMQNYNSPGAGPFRDPTQVGAGLRNINPNMNEYNDLAYTPDFDIEGASQEDLSKRLFSIYGSSPAYASTERLRAPSAFDAHSINSQKYSPFGTPPRAVRSNTSETSITSRTFKTTASDTADSSLTTSTNSPEENKNVDVEVVSVTSDQ</sequence>
<organism evidence="3 4">
    <name type="scientific">Starmerella bacillaris</name>
    <name type="common">Yeast</name>
    <name type="synonym">Candida zemplinina</name>
    <dbReference type="NCBI Taxonomy" id="1247836"/>
    <lineage>
        <taxon>Eukaryota</taxon>
        <taxon>Fungi</taxon>
        <taxon>Dikarya</taxon>
        <taxon>Ascomycota</taxon>
        <taxon>Saccharomycotina</taxon>
        <taxon>Dipodascomycetes</taxon>
        <taxon>Dipodascales</taxon>
        <taxon>Trichomonascaceae</taxon>
        <taxon>Starmerella</taxon>
    </lineage>
</organism>
<keyword evidence="2" id="KW-1133">Transmembrane helix</keyword>